<proteinExistence type="predicted"/>
<organism evidence="1 2">
    <name type="scientific">Trichoderma arundinaceum</name>
    <dbReference type="NCBI Taxonomy" id="490622"/>
    <lineage>
        <taxon>Eukaryota</taxon>
        <taxon>Fungi</taxon>
        <taxon>Dikarya</taxon>
        <taxon>Ascomycota</taxon>
        <taxon>Pezizomycotina</taxon>
        <taxon>Sordariomycetes</taxon>
        <taxon>Hypocreomycetidae</taxon>
        <taxon>Hypocreales</taxon>
        <taxon>Hypocreaceae</taxon>
        <taxon>Trichoderma</taxon>
    </lineage>
</organism>
<dbReference type="Proteomes" id="UP000266272">
    <property type="component" value="Unassembled WGS sequence"/>
</dbReference>
<gene>
    <name evidence="1" type="ORF">TARUN_2850</name>
</gene>
<dbReference type="AlphaFoldDB" id="A0A395NTV1"/>
<evidence type="ECO:0000313" key="1">
    <source>
        <dbReference type="EMBL" id="RFU79395.1"/>
    </source>
</evidence>
<dbReference type="STRING" id="490622.A0A395NTV1"/>
<comment type="caution">
    <text evidence="1">The sequence shown here is derived from an EMBL/GenBank/DDBJ whole genome shotgun (WGS) entry which is preliminary data.</text>
</comment>
<dbReference type="EMBL" id="PXOA01000160">
    <property type="protein sequence ID" value="RFU79395.1"/>
    <property type="molecule type" value="Genomic_DNA"/>
</dbReference>
<sequence length="524" mass="57717">MPGIVEGLNLGCIIPDELPPAVEFSKIRTLAAENLLFDTAAAAVAKPVSIPPTVDYLSPFGKWNMLGNDTFGDCNAVAWANTRRLVTAKLGHKEVYPTLEQELVKKGGPDGVKALAFARVNPANLNEVHAALAIFGFLWLGIRIFRPQNDDEHRQKHAWTIPATKTPGAGGHAIMAGGYLPNVKIVTWGGVSELSQEYWKGWAGTTPVEQPVFECYVVVWPKHLGTRSFMVGINLQQLEAEWKLLSKEKINFPAMRHHSVYLFHSDGRGDSNIEIIKADAAQGYNSVSTRVRSPVARDLHYNGRWRVESGDVYFFQHDKTPSGRIELKRMQASAGYGQFDLQLATPFSFDDAHHGEFCIDNGDLYFIKKTDCTGPSTPIEIYWAEHGKGSQNPTKYVTGYDCHDYWSYGGADIFIRGRDLYIVRGAGTASGRLEIFTAKGSADFAPSSNAHFVTPFTPDQYQTLGAFDIGLNGDLYFLQRSGTANKKVELRITTAASGYQQSEHYTIPFAEGSSESCALFAAAS</sequence>
<accession>A0A395NTV1</accession>
<name>A0A395NTV1_TRIAR</name>
<evidence type="ECO:0000313" key="2">
    <source>
        <dbReference type="Proteomes" id="UP000266272"/>
    </source>
</evidence>
<dbReference type="OrthoDB" id="674604at2759"/>
<keyword evidence="2" id="KW-1185">Reference proteome</keyword>
<protein>
    <submittedName>
        <fullName evidence="1">Uncharacterized protein</fullName>
    </submittedName>
</protein>
<reference evidence="1 2" key="1">
    <citation type="journal article" date="2018" name="PLoS Pathog.">
        <title>Evolution of structural diversity of trichothecenes, a family of toxins produced by plant pathogenic and entomopathogenic fungi.</title>
        <authorList>
            <person name="Proctor R.H."/>
            <person name="McCormick S.P."/>
            <person name="Kim H.S."/>
            <person name="Cardoza R.E."/>
            <person name="Stanley A.M."/>
            <person name="Lindo L."/>
            <person name="Kelly A."/>
            <person name="Brown D.W."/>
            <person name="Lee T."/>
            <person name="Vaughan M.M."/>
            <person name="Alexander N.J."/>
            <person name="Busman M."/>
            <person name="Gutierrez S."/>
        </authorList>
    </citation>
    <scope>NUCLEOTIDE SEQUENCE [LARGE SCALE GENOMIC DNA]</scope>
    <source>
        <strain evidence="1 2">IBT 40837</strain>
    </source>
</reference>